<dbReference type="RefSeq" id="XP_018113674.1">
    <property type="nucleotide sequence ID" value="XM_018258185.2"/>
</dbReference>
<evidence type="ECO:0000256" key="7">
    <source>
        <dbReference type="ARBA" id="ARBA00022990"/>
    </source>
</evidence>
<evidence type="ECO:0000256" key="8">
    <source>
        <dbReference type="ARBA" id="ARBA00023015"/>
    </source>
</evidence>
<comment type="subunit">
    <text evidence="13">Component of the ADA2A-containing complex (ATAC), composed of KAT14, KAT2A, TADA2L, TADA3L, ZZ3, MBIP, WDR5, YEATS2, CCDC101 and DR1. Interacts via (ZZ-type zinc finger) with histone H3 in a methylation-independent manner and acetylation on 'Lys-4' (H3K4ac) moderately enhances the interaction.</text>
</comment>
<evidence type="ECO:0000256" key="5">
    <source>
        <dbReference type="ARBA" id="ARBA00022833"/>
    </source>
</evidence>
<dbReference type="PROSITE" id="PS50135">
    <property type="entry name" value="ZF_ZZ_2"/>
    <property type="match status" value="1"/>
</dbReference>
<dbReference type="GO" id="GO:0003677">
    <property type="term" value="F:DNA binding"/>
    <property type="evidence" value="ECO:0007669"/>
    <property type="project" value="UniProtKB-KW"/>
</dbReference>
<dbReference type="GO" id="GO:0051726">
    <property type="term" value="P:regulation of cell cycle"/>
    <property type="evidence" value="ECO:0007669"/>
    <property type="project" value="UniProtKB-ARBA"/>
</dbReference>
<reference evidence="20" key="1">
    <citation type="submission" date="2025-08" db="UniProtKB">
        <authorList>
            <consortium name="RefSeq"/>
        </authorList>
    </citation>
    <scope>IDENTIFICATION</scope>
    <source>
        <strain evidence="20">J_2021</strain>
        <tissue evidence="20">Erythrocytes</tissue>
    </source>
</reference>
<dbReference type="STRING" id="8355.A0A1L8GLP2"/>
<evidence type="ECO:0000313" key="19">
    <source>
        <dbReference type="Proteomes" id="UP000186698"/>
    </source>
</evidence>
<dbReference type="InterPro" id="IPR009057">
    <property type="entry name" value="Homeodomain-like_sf"/>
</dbReference>
<evidence type="ECO:0000256" key="10">
    <source>
        <dbReference type="ARBA" id="ARBA00023163"/>
    </source>
</evidence>
<dbReference type="SUPFAM" id="SSF57850">
    <property type="entry name" value="RING/U-box"/>
    <property type="match status" value="1"/>
</dbReference>
<dbReference type="CTD" id="108714197"/>
<keyword evidence="19" id="KW-1185">Reference proteome</keyword>
<dbReference type="Xenbase" id="XB-GENE-6486634">
    <property type="gene designation" value="zzz3.L"/>
</dbReference>
<feature type="compositionally biased region" description="Polar residues" evidence="15">
    <location>
        <begin position="601"/>
        <end position="620"/>
    </location>
</feature>
<dbReference type="InterPro" id="IPR037830">
    <property type="entry name" value="ZZZ3"/>
</dbReference>
<feature type="region of interest" description="Disordered" evidence="15">
    <location>
        <begin position="36"/>
        <end position="106"/>
    </location>
</feature>
<evidence type="ECO:0000259" key="17">
    <source>
        <dbReference type="PROSITE" id="PS50135"/>
    </source>
</evidence>
<evidence type="ECO:0000256" key="4">
    <source>
        <dbReference type="ARBA" id="ARBA00022771"/>
    </source>
</evidence>
<feature type="region of interest" description="Disordered" evidence="15">
    <location>
        <begin position="438"/>
        <end position="468"/>
    </location>
</feature>
<dbReference type="Proteomes" id="UP000186698">
    <property type="component" value="Chromosome 4L"/>
</dbReference>
<evidence type="ECO:0000313" key="21">
    <source>
        <dbReference type="Xenbase" id="XB-GENE-6486634"/>
    </source>
</evidence>
<dbReference type="PROSITE" id="PS01357">
    <property type="entry name" value="ZF_ZZ_1"/>
    <property type="match status" value="1"/>
</dbReference>
<dbReference type="OrthoDB" id="20473at2759"/>
<feature type="region of interest" description="Disordered" evidence="15">
    <location>
        <begin position="588"/>
        <end position="627"/>
    </location>
</feature>
<evidence type="ECO:0000256" key="13">
    <source>
        <dbReference type="ARBA" id="ARBA00062553"/>
    </source>
</evidence>
<protein>
    <recommendedName>
        <fullName evidence="14">ZZ-type zinc finger-containing protein 3</fullName>
    </recommendedName>
</protein>
<dbReference type="PROSITE" id="PS51294">
    <property type="entry name" value="HTH_MYB"/>
    <property type="match status" value="1"/>
</dbReference>
<keyword evidence="9" id="KW-0238">DNA-binding</keyword>
<evidence type="ECO:0000256" key="6">
    <source>
        <dbReference type="ARBA" id="ARBA00022843"/>
    </source>
</evidence>
<dbReference type="AGR" id="Xenbase:XB-GENE-6486634"/>
<feature type="domain" description="Myb-like" evidence="16">
    <location>
        <begin position="631"/>
        <end position="687"/>
    </location>
</feature>
<dbReference type="InterPro" id="IPR043145">
    <property type="entry name" value="Znf_ZZ_sf"/>
</dbReference>
<keyword evidence="11" id="KW-0539">Nucleus</keyword>
<keyword evidence="5" id="KW-0862">Zinc</keyword>
<keyword evidence="8" id="KW-0805">Transcription regulation</keyword>
<keyword evidence="4" id="KW-0863">Zinc-finger</keyword>
<evidence type="ECO:0000256" key="15">
    <source>
        <dbReference type="SAM" id="MobiDB-lite"/>
    </source>
</evidence>
<dbReference type="GO" id="GO:0008270">
    <property type="term" value="F:zinc ion binding"/>
    <property type="evidence" value="ECO:0007669"/>
    <property type="project" value="UniProtKB-KW"/>
</dbReference>
<keyword evidence="2" id="KW-0597">Phosphoprotein</keyword>
<dbReference type="PROSITE" id="PS50090">
    <property type="entry name" value="MYB_LIKE"/>
    <property type="match status" value="1"/>
</dbReference>
<evidence type="ECO:0000256" key="9">
    <source>
        <dbReference type="ARBA" id="ARBA00023125"/>
    </source>
</evidence>
<feature type="compositionally biased region" description="Basic and acidic residues" evidence="15">
    <location>
        <begin position="88"/>
        <end position="105"/>
    </location>
</feature>
<dbReference type="InterPro" id="IPR017930">
    <property type="entry name" value="Myb_dom"/>
</dbReference>
<keyword evidence="1" id="KW-1017">Isopeptide bond</keyword>
<feature type="compositionally biased region" description="Basic and acidic residues" evidence="15">
    <location>
        <begin position="120"/>
        <end position="141"/>
    </location>
</feature>
<gene>
    <name evidence="20 21" type="primary">zzz3.L</name>
</gene>
<keyword evidence="7" id="KW-0007">Acetylation</keyword>
<dbReference type="OMA" id="PCTDSQV"/>
<evidence type="ECO:0000256" key="14">
    <source>
        <dbReference type="ARBA" id="ARBA00068620"/>
    </source>
</evidence>
<accession>A0A1L8GLP2</accession>
<dbReference type="PANTHER" id="PTHR22705:SF0">
    <property type="entry name" value="ZZ-TYPE ZINC FINGER-CONTAINING PROTEIN 3"/>
    <property type="match status" value="1"/>
</dbReference>
<evidence type="ECO:0000313" key="20">
    <source>
        <dbReference type="RefSeq" id="XP_018113674.1"/>
    </source>
</evidence>
<dbReference type="GeneID" id="108714197"/>
<dbReference type="CDD" id="cd00167">
    <property type="entry name" value="SANT"/>
    <property type="match status" value="1"/>
</dbReference>
<evidence type="ECO:0000256" key="1">
    <source>
        <dbReference type="ARBA" id="ARBA00022499"/>
    </source>
</evidence>
<dbReference type="Pfam" id="PF00249">
    <property type="entry name" value="Myb_DNA-binding"/>
    <property type="match status" value="1"/>
</dbReference>
<dbReference type="SMART" id="SM00717">
    <property type="entry name" value="SANT"/>
    <property type="match status" value="1"/>
</dbReference>
<evidence type="ECO:0000259" key="16">
    <source>
        <dbReference type="PROSITE" id="PS50090"/>
    </source>
</evidence>
<dbReference type="AlphaFoldDB" id="A0A1L8GLP2"/>
<feature type="domain" description="ZZ-type" evidence="17">
    <location>
        <begin position="801"/>
        <end position="860"/>
    </location>
</feature>
<keyword evidence="3" id="KW-0479">Metal-binding</keyword>
<dbReference type="GO" id="GO:0051302">
    <property type="term" value="P:regulation of cell division"/>
    <property type="evidence" value="ECO:0007669"/>
    <property type="project" value="UniProtKB-ARBA"/>
</dbReference>
<dbReference type="Gene3D" id="3.30.60.90">
    <property type="match status" value="1"/>
</dbReference>
<feature type="region of interest" description="Disordered" evidence="15">
    <location>
        <begin position="119"/>
        <end position="154"/>
    </location>
</feature>
<evidence type="ECO:0000256" key="12">
    <source>
        <dbReference type="ARBA" id="ARBA00053098"/>
    </source>
</evidence>
<dbReference type="PaxDb" id="8355-A0A1L8GLP2"/>
<feature type="domain" description="HTH myb-type" evidence="18">
    <location>
        <begin position="639"/>
        <end position="691"/>
    </location>
</feature>
<dbReference type="PANTHER" id="PTHR22705">
    <property type="entry name" value="ZINC FINGER, ZZ DOMAIN CONTAINING 3"/>
    <property type="match status" value="1"/>
</dbReference>
<dbReference type="InterPro" id="IPR041981">
    <property type="entry name" value="ZZZ3_ZZ"/>
</dbReference>
<comment type="function">
    <text evidence="12">Histone H3 reader that is required for the ATAC complex-mediated maintenance of histone acetylation and gene activation. Component of the ATAC complex, a complex with histone acetyltransferase activity on histones H3 and H4.</text>
</comment>
<feature type="region of interest" description="Disordered" evidence="15">
    <location>
        <begin position="1"/>
        <end position="21"/>
    </location>
</feature>
<evidence type="ECO:0000256" key="11">
    <source>
        <dbReference type="ARBA" id="ARBA00023242"/>
    </source>
</evidence>
<evidence type="ECO:0000259" key="18">
    <source>
        <dbReference type="PROSITE" id="PS51294"/>
    </source>
</evidence>
<sequence>MAASRSTRVTRSTVGFNGLDENFCGRTLRNRSIAHSEEVVPQSLLRSRSPKKKQETAQKGICPKSGDLKPTGPRESWVSPRKRGLSVSEKDITEKDSVENSEIRSPETLSPVLKKIKRYLRSDEPTSPEEKVSTTERKDSSSDNETDSTNTKQALRCILLDDSDEREIKKESETEDHLKKTITIETASHKTFNGVDEKNTAAFNCNDCQSDGSAKQNAVALSPHKEKIVSENGSSLNPCSVLTNNRKDTLLDRNVPCTNSEEQVENQKHNIVANCLPIDNVNQTNKPTSFCSETLSSARDSDEISGAEDSALEVNTENTDSVINAAHDNCISGDPESELSFTELDNGDTNVATFSETQEHRYTLRTSPRKPLPVKDCPYKNEFPCGENGPIDESKICTSNNSKTNSTVNGSFVNADVAHSDKKQDCSAVHCSADKQTIPNSETVPASQHIPPCKERGGQQTTEEDEEDPDVYYFESDHVALKHNTDYQRLLQTISVLEAQRTQAVQDMEMLGQYQRQALVNPIGFVEKLQKKVDIGIPCPQRIVQLPEVSWDQYTTGLGNFEKELRKRKSNSRRVKLNFDKIGISANAQRNTENSKDRETASYSVLPQSDNQQGSTSGHSQIGGRLCTETKPGTFNQLWSVEEQKKLERLLLKYPPEEVEAKRWQKIADELGNRTSKQVASRVQKYFIKLTKAGLPVPGRTPNLYMYAKKSSAKRQHALNKYLFKPSTFMTSHEPPVYMDEEDDHFNSRDLDAAGDEEISDDEDIHVDCHGLAEYKELLELKKLKKQKLRQMQTQSGFVQHVGFKCDNCGTEPIQGIRWHCQDCPPQMSVDFCDSCSDCLCETETHKEDHHLEPFYKAETFLDRDYCMPHNTNYNYLDPNYFPANR</sequence>
<dbReference type="Gene3D" id="1.10.10.60">
    <property type="entry name" value="Homeodomain-like"/>
    <property type="match status" value="1"/>
</dbReference>
<name>A0A1L8GLP2_XENLA</name>
<organism evidence="19 20">
    <name type="scientific">Xenopus laevis</name>
    <name type="common">African clawed frog</name>
    <dbReference type="NCBI Taxonomy" id="8355"/>
    <lineage>
        <taxon>Eukaryota</taxon>
        <taxon>Metazoa</taxon>
        <taxon>Chordata</taxon>
        <taxon>Craniata</taxon>
        <taxon>Vertebrata</taxon>
        <taxon>Euteleostomi</taxon>
        <taxon>Amphibia</taxon>
        <taxon>Batrachia</taxon>
        <taxon>Anura</taxon>
        <taxon>Pipoidea</taxon>
        <taxon>Pipidae</taxon>
        <taxon>Xenopodinae</taxon>
        <taxon>Xenopus</taxon>
        <taxon>Xenopus</taxon>
    </lineage>
</organism>
<proteinExistence type="predicted"/>
<dbReference type="InterPro" id="IPR000433">
    <property type="entry name" value="Znf_ZZ"/>
</dbReference>
<dbReference type="InterPro" id="IPR001005">
    <property type="entry name" value="SANT/Myb"/>
</dbReference>
<dbReference type="Bgee" id="108714197">
    <property type="expression patterns" value="Expressed in gastrula and 19 other cell types or tissues"/>
</dbReference>
<feature type="compositionally biased region" description="Polar residues" evidence="15">
    <location>
        <begin position="1"/>
        <end position="15"/>
    </location>
</feature>
<dbReference type="FunFam" id="1.10.10.60:FF:000128">
    <property type="entry name" value="Putative ZZ-type zinc finger-containing protein 3"/>
    <property type="match status" value="1"/>
</dbReference>
<dbReference type="GO" id="GO:0140672">
    <property type="term" value="C:ATAC complex"/>
    <property type="evidence" value="ECO:0007669"/>
    <property type="project" value="UniProtKB-ARBA"/>
</dbReference>
<dbReference type="SUPFAM" id="SSF46689">
    <property type="entry name" value="Homeodomain-like"/>
    <property type="match status" value="1"/>
</dbReference>
<dbReference type="KEGG" id="xla:108714197"/>
<evidence type="ECO:0000256" key="3">
    <source>
        <dbReference type="ARBA" id="ARBA00022723"/>
    </source>
</evidence>
<evidence type="ECO:0000256" key="2">
    <source>
        <dbReference type="ARBA" id="ARBA00022553"/>
    </source>
</evidence>
<keyword evidence="6" id="KW-0832">Ubl conjugation</keyword>
<dbReference type="CDD" id="cd02341">
    <property type="entry name" value="ZZ_ZZZ3"/>
    <property type="match status" value="1"/>
</dbReference>
<keyword evidence="10" id="KW-0804">Transcription</keyword>